<dbReference type="PROSITE" id="PS50983">
    <property type="entry name" value="FE_B12_PBP"/>
    <property type="match status" value="1"/>
</dbReference>
<dbReference type="PANTHER" id="PTHR30532:SF25">
    <property type="entry name" value="IRON(III) DICITRATE-BINDING PERIPLASMIC PROTEIN"/>
    <property type="match status" value="1"/>
</dbReference>
<dbReference type="InterPro" id="IPR051313">
    <property type="entry name" value="Bact_iron-sidero_bind"/>
</dbReference>
<dbReference type="CDD" id="cd01146">
    <property type="entry name" value="FhuD"/>
    <property type="match status" value="1"/>
</dbReference>
<evidence type="ECO:0000256" key="3">
    <source>
        <dbReference type="ARBA" id="ARBA00022448"/>
    </source>
</evidence>
<dbReference type="Gene3D" id="3.40.50.1980">
    <property type="entry name" value="Nitrogenase molybdenum iron protein domain"/>
    <property type="match status" value="2"/>
</dbReference>
<dbReference type="PANTHER" id="PTHR30532">
    <property type="entry name" value="IRON III DICITRATE-BINDING PERIPLASMIC PROTEIN"/>
    <property type="match status" value="1"/>
</dbReference>
<dbReference type="SUPFAM" id="SSF53807">
    <property type="entry name" value="Helical backbone' metal receptor"/>
    <property type="match status" value="1"/>
</dbReference>
<gene>
    <name evidence="6" type="ORF">ENR64_08580</name>
</gene>
<dbReference type="AlphaFoldDB" id="A0A7C3PDX1"/>
<evidence type="ECO:0000313" key="6">
    <source>
        <dbReference type="EMBL" id="HFM97813.1"/>
    </source>
</evidence>
<evidence type="ECO:0000256" key="2">
    <source>
        <dbReference type="ARBA" id="ARBA00008814"/>
    </source>
</evidence>
<proteinExistence type="inferred from homology"/>
<reference evidence="6" key="1">
    <citation type="journal article" date="2020" name="mSystems">
        <title>Genome- and Community-Level Interaction Insights into Carbon Utilization and Element Cycling Functions of Hydrothermarchaeota in Hydrothermal Sediment.</title>
        <authorList>
            <person name="Zhou Z."/>
            <person name="Liu Y."/>
            <person name="Xu W."/>
            <person name="Pan J."/>
            <person name="Luo Z.H."/>
            <person name="Li M."/>
        </authorList>
    </citation>
    <scope>NUCLEOTIDE SEQUENCE [LARGE SCALE GENOMIC DNA]</scope>
    <source>
        <strain evidence="6">SpSt-418</strain>
    </source>
</reference>
<comment type="subcellular location">
    <subcellularLocation>
        <location evidence="1">Cell envelope</location>
    </subcellularLocation>
</comment>
<evidence type="ECO:0000256" key="1">
    <source>
        <dbReference type="ARBA" id="ARBA00004196"/>
    </source>
</evidence>
<dbReference type="GO" id="GO:0030288">
    <property type="term" value="C:outer membrane-bounded periplasmic space"/>
    <property type="evidence" value="ECO:0007669"/>
    <property type="project" value="TreeGrafter"/>
</dbReference>
<dbReference type="GO" id="GO:1901678">
    <property type="term" value="P:iron coordination entity transport"/>
    <property type="evidence" value="ECO:0007669"/>
    <property type="project" value="UniProtKB-ARBA"/>
</dbReference>
<keyword evidence="3" id="KW-0813">Transport</keyword>
<dbReference type="Pfam" id="PF01497">
    <property type="entry name" value="Peripla_BP_2"/>
    <property type="match status" value="1"/>
</dbReference>
<dbReference type="EMBL" id="DSRU01000111">
    <property type="protein sequence ID" value="HFM97813.1"/>
    <property type="molecule type" value="Genomic_DNA"/>
</dbReference>
<comment type="similarity">
    <text evidence="2">Belongs to the bacterial solute-binding protein 8 family.</text>
</comment>
<evidence type="ECO:0000256" key="4">
    <source>
        <dbReference type="ARBA" id="ARBA00022729"/>
    </source>
</evidence>
<organism evidence="6">
    <name type="scientific">Oscillatoriales cyanobacterium SpSt-418</name>
    <dbReference type="NCBI Taxonomy" id="2282169"/>
    <lineage>
        <taxon>Bacteria</taxon>
        <taxon>Bacillati</taxon>
        <taxon>Cyanobacteriota</taxon>
        <taxon>Cyanophyceae</taxon>
        <taxon>Oscillatoriophycideae</taxon>
        <taxon>Oscillatoriales</taxon>
    </lineage>
</organism>
<protein>
    <submittedName>
        <fullName evidence="6">Iron-siderophore ABC transporter substrate-binding protein</fullName>
    </submittedName>
</protein>
<dbReference type="InterPro" id="IPR002491">
    <property type="entry name" value="ABC_transptr_periplasmic_BD"/>
</dbReference>
<comment type="caution">
    <text evidence="6">The sequence shown here is derived from an EMBL/GenBank/DDBJ whole genome shotgun (WGS) entry which is preliminary data.</text>
</comment>
<accession>A0A7C3PDX1</accession>
<dbReference type="PROSITE" id="PS51257">
    <property type="entry name" value="PROKAR_LIPOPROTEIN"/>
    <property type="match status" value="1"/>
</dbReference>
<keyword evidence="4" id="KW-0732">Signal</keyword>
<feature type="domain" description="Fe/B12 periplasmic-binding" evidence="5">
    <location>
        <begin position="63"/>
        <end position="329"/>
    </location>
</feature>
<sequence length="331" mass="37386">MIRKVWWRRVQLFLVGALVIVLLQSCHALPWQPSQTSSKEATSTCRNVRHALGESCIPQHPQRIITMDQDSLEMLVALGLNPIATTTANRVGNKLPILQDKISTIVDLGKEGQPNFEKIVQLKPDLIVGLFVNPQVYSLLSKVAPTISVEYSHTDWKKTLHQVAEIFGQPSKADELLSAYQQRLEVVRSQLAQKFGTLKITAMRFYTDAHLTQFLNQNSFTISVLDELKTISIPEIQQQQRQVPNSDWGYVNISVECIDWLEADAMFLALDPGAESSLEKFSSNPLWQTLNVVQRNQVYIVDSSYWIFGNILSANAILDDLLKHLSDENSK</sequence>
<name>A0A7C3PDX1_9CYAN</name>
<evidence type="ECO:0000259" key="5">
    <source>
        <dbReference type="PROSITE" id="PS50983"/>
    </source>
</evidence>